<protein>
    <recommendedName>
        <fullName evidence="4">PilZ domain-containing protein</fullName>
    </recommendedName>
</protein>
<dbReference type="STRING" id="871651.SAMN05421688_0706"/>
<dbReference type="Proteomes" id="UP000198796">
    <property type="component" value="Unassembled WGS sequence"/>
</dbReference>
<evidence type="ECO:0000256" key="1">
    <source>
        <dbReference type="SAM" id="SignalP"/>
    </source>
</evidence>
<evidence type="ECO:0000313" key="2">
    <source>
        <dbReference type="EMBL" id="SFA76575.1"/>
    </source>
</evidence>
<feature type="signal peptide" evidence="1">
    <location>
        <begin position="1"/>
        <end position="26"/>
    </location>
</feature>
<dbReference type="EMBL" id="FOJU01000001">
    <property type="protein sequence ID" value="SFA76575.1"/>
    <property type="molecule type" value="Genomic_DNA"/>
</dbReference>
<organism evidence="2 3">
    <name type="scientific">Poseidonocella pacifica</name>
    <dbReference type="NCBI Taxonomy" id="871651"/>
    <lineage>
        <taxon>Bacteria</taxon>
        <taxon>Pseudomonadati</taxon>
        <taxon>Pseudomonadota</taxon>
        <taxon>Alphaproteobacteria</taxon>
        <taxon>Rhodobacterales</taxon>
        <taxon>Roseobacteraceae</taxon>
        <taxon>Poseidonocella</taxon>
    </lineage>
</organism>
<feature type="chain" id="PRO_5011726981" description="PilZ domain-containing protein" evidence="1">
    <location>
        <begin position="27"/>
        <end position="327"/>
    </location>
</feature>
<keyword evidence="3" id="KW-1185">Reference proteome</keyword>
<dbReference type="OrthoDB" id="9795572at2"/>
<dbReference type="SUPFAM" id="SSF141371">
    <property type="entry name" value="PilZ domain-like"/>
    <property type="match status" value="1"/>
</dbReference>
<evidence type="ECO:0008006" key="4">
    <source>
        <dbReference type="Google" id="ProtNLM"/>
    </source>
</evidence>
<proteinExistence type="predicted"/>
<sequence>MRNVKHLLRGALLAAGFHLLAAPVAAQDAVPPPYCEALLRAASLADFSDRIASAETHYDLNIAYRFAVLKANAALDIAGPPPEGAPGRALLELHLRAHQDIVKTAEIMGLAPALSGISTDAFAERDAKIRAGIRALSCAPPGWREKLEWALMIFYPVERLWDVERMRPVMLWAICFGMIAWARRRTKRQENLPAITIIDGRDEGRIPCNLPAELGVGDMSVSLRVLDISRHGCRFAMARAVDLPEYAVITLPGGVQRHIRQVWQRDQTGAVRLLPRLSEEELELVMEENGLRAADPRRSADFSQAAKELLSTEKERPRVFGAAPEFR</sequence>
<dbReference type="AlphaFoldDB" id="A0A1I0VJK0"/>
<dbReference type="RefSeq" id="WP_092060609.1">
    <property type="nucleotide sequence ID" value="NZ_FOJU01000001.1"/>
</dbReference>
<keyword evidence="1" id="KW-0732">Signal</keyword>
<reference evidence="2 3" key="1">
    <citation type="submission" date="2016-10" db="EMBL/GenBank/DDBJ databases">
        <authorList>
            <person name="de Groot N.N."/>
        </authorList>
    </citation>
    <scope>NUCLEOTIDE SEQUENCE [LARGE SCALE GENOMIC DNA]</scope>
    <source>
        <strain evidence="2 3">DSM 29316</strain>
    </source>
</reference>
<gene>
    <name evidence="2" type="ORF">SAMN05421688_0706</name>
</gene>
<dbReference type="Gene3D" id="2.40.10.220">
    <property type="entry name" value="predicted glycosyltransferase like domains"/>
    <property type="match status" value="1"/>
</dbReference>
<evidence type="ECO:0000313" key="3">
    <source>
        <dbReference type="Proteomes" id="UP000198796"/>
    </source>
</evidence>
<accession>A0A1I0VJK0</accession>
<name>A0A1I0VJK0_9RHOB</name>